<proteinExistence type="predicted"/>
<keyword evidence="2" id="KW-1185">Reference proteome</keyword>
<evidence type="ECO:0000313" key="2">
    <source>
        <dbReference type="Proteomes" id="UP000076798"/>
    </source>
</evidence>
<organism evidence="1 2">
    <name type="scientific">Sistotremastrum suecicum HHB10207 ss-3</name>
    <dbReference type="NCBI Taxonomy" id="1314776"/>
    <lineage>
        <taxon>Eukaryota</taxon>
        <taxon>Fungi</taxon>
        <taxon>Dikarya</taxon>
        <taxon>Basidiomycota</taxon>
        <taxon>Agaricomycotina</taxon>
        <taxon>Agaricomycetes</taxon>
        <taxon>Sistotremastrales</taxon>
        <taxon>Sistotremastraceae</taxon>
        <taxon>Sistotremastrum</taxon>
    </lineage>
</organism>
<name>A0A166FA80_9AGAM</name>
<dbReference type="AlphaFoldDB" id="A0A166FA80"/>
<sequence length="282" mass="31540">MSSATDDFPPAFLVKARISPPLSVQWLRSQEAVKVADTVATAPFLAVVFSYPGYDEPLACDLILPVTNVEPTNGSYFTILDYDPAPGATNINEPFLSLPEIRGPIRLHALTDAIQGFRFSDARVGHPLGEVLNELLWLVYLDHKAESLAPIRNRNRARRKARYGEEVSSFRSSFSAGPPLDRGNSICFDSFLFEYSRICDEDLIHPPLLNVQSETGLIKRITENYAIQGIEDAIEWARKLESVGIPETSLCLLLSALLRSIYSPHHEFQHSSQTHPPFNKIY</sequence>
<dbReference type="Proteomes" id="UP000076798">
    <property type="component" value="Unassembled WGS sequence"/>
</dbReference>
<evidence type="ECO:0000313" key="1">
    <source>
        <dbReference type="EMBL" id="KZT40443.1"/>
    </source>
</evidence>
<accession>A0A166FA80</accession>
<reference evidence="1 2" key="1">
    <citation type="journal article" date="2016" name="Mol. Biol. Evol.">
        <title>Comparative Genomics of Early-Diverging Mushroom-Forming Fungi Provides Insights into the Origins of Lignocellulose Decay Capabilities.</title>
        <authorList>
            <person name="Nagy L.G."/>
            <person name="Riley R."/>
            <person name="Tritt A."/>
            <person name="Adam C."/>
            <person name="Daum C."/>
            <person name="Floudas D."/>
            <person name="Sun H."/>
            <person name="Yadav J.S."/>
            <person name="Pangilinan J."/>
            <person name="Larsson K.H."/>
            <person name="Matsuura K."/>
            <person name="Barry K."/>
            <person name="Labutti K."/>
            <person name="Kuo R."/>
            <person name="Ohm R.A."/>
            <person name="Bhattacharya S.S."/>
            <person name="Shirouzu T."/>
            <person name="Yoshinaga Y."/>
            <person name="Martin F.M."/>
            <person name="Grigoriev I.V."/>
            <person name="Hibbett D.S."/>
        </authorList>
    </citation>
    <scope>NUCLEOTIDE SEQUENCE [LARGE SCALE GENOMIC DNA]</scope>
    <source>
        <strain evidence="1 2">HHB10207 ss-3</strain>
    </source>
</reference>
<dbReference type="EMBL" id="KV428032">
    <property type="protein sequence ID" value="KZT40443.1"/>
    <property type="molecule type" value="Genomic_DNA"/>
</dbReference>
<protein>
    <submittedName>
        <fullName evidence="1">Uncharacterized protein</fullName>
    </submittedName>
</protein>
<gene>
    <name evidence="1" type="ORF">SISSUDRAFT_477003</name>
</gene>